<keyword evidence="5" id="KW-1185">Reference proteome</keyword>
<dbReference type="RefSeq" id="WP_216692105.1">
    <property type="nucleotide sequence ID" value="NZ_CP076680.1"/>
</dbReference>
<dbReference type="AlphaFoldDB" id="A0AAJ4NNG1"/>
<evidence type="ECO:0000259" key="3">
    <source>
        <dbReference type="Pfam" id="PF01648"/>
    </source>
</evidence>
<dbReference type="GO" id="GO:0019878">
    <property type="term" value="P:lysine biosynthetic process via aminoadipic acid"/>
    <property type="evidence" value="ECO:0007669"/>
    <property type="project" value="TreeGrafter"/>
</dbReference>
<keyword evidence="2 4" id="KW-0808">Transferase</keyword>
<protein>
    <submittedName>
        <fullName evidence="4">4'-phosphopantetheinyl transferase superfamily protein</fullName>
    </submittedName>
</protein>
<dbReference type="PANTHER" id="PTHR12215">
    <property type="entry name" value="PHOSPHOPANTETHEINE TRANSFERASE"/>
    <property type="match status" value="1"/>
</dbReference>
<evidence type="ECO:0000256" key="2">
    <source>
        <dbReference type="ARBA" id="ARBA00022679"/>
    </source>
</evidence>
<dbReference type="KEGG" id="fsr:KQR59_08950"/>
<name>A0AAJ4NNG1_9GAMM</name>
<dbReference type="InterPro" id="IPR008278">
    <property type="entry name" value="4-PPantetheinyl_Trfase_dom"/>
</dbReference>
<evidence type="ECO:0000313" key="4">
    <source>
        <dbReference type="EMBL" id="QWU99213.1"/>
    </source>
</evidence>
<organism evidence="4 5">
    <name type="scientific">Francisella salimarina</name>
    <dbReference type="NCBI Taxonomy" id="2599927"/>
    <lineage>
        <taxon>Bacteria</taxon>
        <taxon>Pseudomonadati</taxon>
        <taxon>Pseudomonadota</taxon>
        <taxon>Gammaproteobacteria</taxon>
        <taxon>Thiotrichales</taxon>
        <taxon>Francisellaceae</taxon>
        <taxon>Francisella</taxon>
    </lineage>
</organism>
<reference evidence="4 5" key="1">
    <citation type="submission" date="2021-06" db="EMBL/GenBank/DDBJ databases">
        <title>Ulceroglandular infection and bacteremia caused by Francisella salimarina in an immunocompromised patient, France.</title>
        <authorList>
            <person name="Hennebique A."/>
            <person name="Caspar Y."/>
            <person name="Maurin M."/>
            <person name="Boisset S."/>
            <person name="Pelloux I."/>
            <person name="Gallego-Hernanz M.P."/>
            <person name="Burucoa C."/>
            <person name="Cazenave-Roblot F."/>
            <person name="Plouzeau C."/>
            <person name="Rammaert B."/>
        </authorList>
    </citation>
    <scope>NUCLEOTIDE SEQUENCE [LARGE SCALE GENOMIC DNA]</scope>
    <source>
        <strain evidence="4 5">CHUGA-F75</strain>
    </source>
</reference>
<dbReference type="GO" id="GO:0005829">
    <property type="term" value="C:cytosol"/>
    <property type="evidence" value="ECO:0007669"/>
    <property type="project" value="TreeGrafter"/>
</dbReference>
<dbReference type="Pfam" id="PF01648">
    <property type="entry name" value="ACPS"/>
    <property type="match status" value="1"/>
</dbReference>
<dbReference type="PANTHER" id="PTHR12215:SF10">
    <property type="entry name" value="L-AMINOADIPATE-SEMIALDEHYDE DEHYDROGENASE-PHOSPHOPANTETHEINYL TRANSFERASE"/>
    <property type="match status" value="1"/>
</dbReference>
<proteinExistence type="inferred from homology"/>
<accession>A0AAJ4NNG1</accession>
<dbReference type="GO" id="GO:0008897">
    <property type="term" value="F:holo-[acyl-carrier-protein] synthase activity"/>
    <property type="evidence" value="ECO:0007669"/>
    <property type="project" value="InterPro"/>
</dbReference>
<comment type="similarity">
    <text evidence="1">Belongs to the P-Pant transferase superfamily. Gsp/Sfp/HetI/AcpT family.</text>
</comment>
<feature type="domain" description="4'-phosphopantetheinyl transferase" evidence="3">
    <location>
        <begin position="95"/>
        <end position="172"/>
    </location>
</feature>
<dbReference type="EMBL" id="CP076680">
    <property type="protein sequence ID" value="QWU99213.1"/>
    <property type="molecule type" value="Genomic_DNA"/>
</dbReference>
<dbReference type="Proteomes" id="UP000683421">
    <property type="component" value="Chromosome"/>
</dbReference>
<evidence type="ECO:0000256" key="1">
    <source>
        <dbReference type="ARBA" id="ARBA00010990"/>
    </source>
</evidence>
<gene>
    <name evidence="4" type="ORF">KQR59_08950</name>
</gene>
<dbReference type="GO" id="GO:0000287">
    <property type="term" value="F:magnesium ion binding"/>
    <property type="evidence" value="ECO:0007669"/>
    <property type="project" value="InterPro"/>
</dbReference>
<dbReference type="InterPro" id="IPR050559">
    <property type="entry name" value="P-Pant_transferase_sf"/>
</dbReference>
<sequence>MSQISAFILDFEKYKAETLKNYISSKKNINIEKLTNKQKIFSQFIRYFVFERFYGIDNLEFEYKYGKPYLEGSKFFFNISHTHNKAIMVVACNEIGVDAEIVSAKRNVLLIAERYFTQQEYQSIENSEDVYSEFYELWTLKEAQVKRNALGIARGLSDAKFTKKSTQWVSNNYPEDFFSFTYQELLISICSQNIVNQKIDLYEIQDFNFISKSY</sequence>
<evidence type="ECO:0000313" key="5">
    <source>
        <dbReference type="Proteomes" id="UP000683421"/>
    </source>
</evidence>